<name>A0ABS6B7Y7_9NOCA</name>
<dbReference type="EMBL" id="JAHKNI010000014">
    <property type="protein sequence ID" value="MBU3066425.1"/>
    <property type="molecule type" value="Genomic_DNA"/>
</dbReference>
<accession>A0ABS6B7Y7</accession>
<dbReference type="RefSeq" id="WP_215922497.1">
    <property type="nucleotide sequence ID" value="NZ_JAHKNI010000014.1"/>
</dbReference>
<proteinExistence type="predicted"/>
<gene>
    <name evidence="2" type="ORF">KO481_33500</name>
</gene>
<evidence type="ECO:0000313" key="2">
    <source>
        <dbReference type="EMBL" id="MBU3066425.1"/>
    </source>
</evidence>
<reference evidence="2 3" key="1">
    <citation type="submission" date="2021-06" db="EMBL/GenBank/DDBJ databases">
        <title>Actinomycetes sequencing.</title>
        <authorList>
            <person name="Shan Q."/>
        </authorList>
    </citation>
    <scope>NUCLEOTIDE SEQUENCE [LARGE SCALE GENOMIC DNA]</scope>
    <source>
        <strain evidence="2 3">NEAU-G5</strain>
    </source>
</reference>
<feature type="domain" description="Phosphoadenosine phosphosulphate reductase" evidence="1">
    <location>
        <begin position="86"/>
        <end position="260"/>
    </location>
</feature>
<protein>
    <submittedName>
        <fullName evidence="2">Phosphoadenosine phosphosulfate reductase family protein</fullName>
    </submittedName>
</protein>
<dbReference type="Proteomes" id="UP000733379">
    <property type="component" value="Unassembled WGS sequence"/>
</dbReference>
<organism evidence="2 3">
    <name type="scientific">Nocardia albiluteola</name>
    <dbReference type="NCBI Taxonomy" id="2842303"/>
    <lineage>
        <taxon>Bacteria</taxon>
        <taxon>Bacillati</taxon>
        <taxon>Actinomycetota</taxon>
        <taxon>Actinomycetes</taxon>
        <taxon>Mycobacteriales</taxon>
        <taxon>Nocardiaceae</taxon>
        <taxon>Nocardia</taxon>
    </lineage>
</organism>
<dbReference type="Pfam" id="PF01507">
    <property type="entry name" value="PAPS_reduct"/>
    <property type="match status" value="1"/>
</dbReference>
<evidence type="ECO:0000259" key="1">
    <source>
        <dbReference type="Pfam" id="PF01507"/>
    </source>
</evidence>
<dbReference type="SUPFAM" id="SSF52402">
    <property type="entry name" value="Adenine nucleotide alpha hydrolases-like"/>
    <property type="match status" value="1"/>
</dbReference>
<keyword evidence="3" id="KW-1185">Reference proteome</keyword>
<sequence length="363" mass="39940">MGGYARTSRHRPPASTLAFGFDDDVPIEHDPLDPHPEYPTPLELVVRLTRSEREARVRALIVLSRNKFQRAIEEHTSGKEIAGICSLVSGGNDSYTVANLFRDVTTHHVHANTGTGIEATREFVRTTATAWGVPLIEHSPEPGKGYFDLVRGTVMARSRKTGELVQAWPGGFPGPAAHAVMYQRLKERALARVPHDLGISGSKTQRVIFIAGRRRPESKVRSTIPYADPRGTVVWVSPLAVWHKADLRAYRLLVPDVPQNPVAQVLGMSGECGCLSNATAGEPDRWRAAYPDDPFIQQINEVEAEIADRTDIPDHRKKWGWGGAVDDPDTVEAMARTSLCSVNCGIDPLFDSMDPLFDLNDAA</sequence>
<dbReference type="InterPro" id="IPR002500">
    <property type="entry name" value="PAPS_reduct_dom"/>
</dbReference>
<dbReference type="InterPro" id="IPR014729">
    <property type="entry name" value="Rossmann-like_a/b/a_fold"/>
</dbReference>
<comment type="caution">
    <text evidence="2">The sequence shown here is derived from an EMBL/GenBank/DDBJ whole genome shotgun (WGS) entry which is preliminary data.</text>
</comment>
<evidence type="ECO:0000313" key="3">
    <source>
        <dbReference type="Proteomes" id="UP000733379"/>
    </source>
</evidence>
<dbReference type="Gene3D" id="3.40.50.620">
    <property type="entry name" value="HUPs"/>
    <property type="match status" value="1"/>
</dbReference>